<evidence type="ECO:0000313" key="4">
    <source>
        <dbReference type="Proteomes" id="UP000439903"/>
    </source>
</evidence>
<organism evidence="3 4">
    <name type="scientific">Gigaspora margarita</name>
    <dbReference type="NCBI Taxonomy" id="4874"/>
    <lineage>
        <taxon>Eukaryota</taxon>
        <taxon>Fungi</taxon>
        <taxon>Fungi incertae sedis</taxon>
        <taxon>Mucoromycota</taxon>
        <taxon>Glomeromycotina</taxon>
        <taxon>Glomeromycetes</taxon>
        <taxon>Diversisporales</taxon>
        <taxon>Gigasporaceae</taxon>
        <taxon>Gigaspora</taxon>
    </lineage>
</organism>
<protein>
    <submittedName>
        <fullName evidence="3">Transcription factor IIIC subunit delta N-term-domain-containing protein</fullName>
    </submittedName>
</protein>
<proteinExistence type="predicted"/>
<dbReference type="PANTHER" id="PTHR15496">
    <property type="entry name" value="GENERAL TRANSCRIPTION FACTOR 3C POLYPEPTIDE 4 FAMILY"/>
    <property type="match status" value="1"/>
</dbReference>
<dbReference type="EMBL" id="WTPW01001864">
    <property type="protein sequence ID" value="KAF0410404.1"/>
    <property type="molecule type" value="Genomic_DNA"/>
</dbReference>
<dbReference type="Pfam" id="PF12657">
    <property type="entry name" value="TFIIIC_delta"/>
    <property type="match status" value="1"/>
</dbReference>
<dbReference type="Pfam" id="PF12660">
    <property type="entry name" value="zf-TFIIIC"/>
    <property type="match status" value="1"/>
</dbReference>
<name>A0A8H3X3M1_GIGMA</name>
<dbReference type="InterPro" id="IPR015943">
    <property type="entry name" value="WD40/YVTN_repeat-like_dom_sf"/>
</dbReference>
<dbReference type="GO" id="GO:0000127">
    <property type="term" value="C:transcription factor TFIIIC complex"/>
    <property type="evidence" value="ECO:0007669"/>
    <property type="project" value="InterPro"/>
</dbReference>
<evidence type="ECO:0000259" key="2">
    <source>
        <dbReference type="Pfam" id="PF12660"/>
    </source>
</evidence>
<dbReference type="OrthoDB" id="6021743at2759"/>
<reference evidence="3 4" key="1">
    <citation type="journal article" date="2019" name="Environ. Microbiol.">
        <title>At the nexus of three kingdoms: the genome of the mycorrhizal fungus Gigaspora margarita provides insights into plant, endobacterial and fungal interactions.</title>
        <authorList>
            <person name="Venice F."/>
            <person name="Ghignone S."/>
            <person name="Salvioli di Fossalunga A."/>
            <person name="Amselem J."/>
            <person name="Novero M."/>
            <person name="Xianan X."/>
            <person name="Sedzielewska Toro K."/>
            <person name="Morin E."/>
            <person name="Lipzen A."/>
            <person name="Grigoriev I.V."/>
            <person name="Henrissat B."/>
            <person name="Martin F.M."/>
            <person name="Bonfante P."/>
        </authorList>
    </citation>
    <scope>NUCLEOTIDE SEQUENCE [LARGE SCALE GENOMIC DNA]</scope>
    <source>
        <strain evidence="3 4">BEG34</strain>
    </source>
</reference>
<keyword evidence="4" id="KW-1185">Reference proteome</keyword>
<feature type="domain" description="Transcription factor IIIC 90kDa subunit N-terminal" evidence="1">
    <location>
        <begin position="20"/>
        <end position="439"/>
    </location>
</feature>
<dbReference type="Gene3D" id="2.130.10.10">
    <property type="entry name" value="YVTN repeat-like/Quinoprotein amine dehydrogenase"/>
    <property type="match status" value="1"/>
</dbReference>
<dbReference type="AlphaFoldDB" id="A0A8H3X3M1"/>
<accession>A0A8H3X3M1</accession>
<evidence type="ECO:0000313" key="3">
    <source>
        <dbReference type="EMBL" id="KAF0410404.1"/>
    </source>
</evidence>
<dbReference type="InterPro" id="IPR036322">
    <property type="entry name" value="WD40_repeat_dom_sf"/>
</dbReference>
<dbReference type="InterPro" id="IPR024764">
    <property type="entry name" value="TFIIIC_Znf"/>
</dbReference>
<dbReference type="PANTHER" id="PTHR15496:SF2">
    <property type="entry name" value="GENERAL TRANSCRIPTION FACTOR 3C POLYPEPTIDE 4"/>
    <property type="match status" value="1"/>
</dbReference>
<dbReference type="InterPro" id="IPR044230">
    <property type="entry name" value="GTF3C4"/>
</dbReference>
<feature type="domain" description="Transcription factor IIIC putative zinc-finger" evidence="2">
    <location>
        <begin position="699"/>
        <end position="787"/>
    </location>
</feature>
<comment type="caution">
    <text evidence="3">The sequence shown here is derived from an EMBL/GenBank/DDBJ whole genome shotgun (WGS) entry which is preliminary data.</text>
</comment>
<sequence length="792" mass="90275">MELNNVDIKSRPININCLQWSEENHISVISPSGIDIFIPLYKSKYTRNAVVTCQDSSDRNPIKINDFNSTLIKDIPEVFKCLTWSPIGCSIIQSCLFIAITSRFHVAIYGPKDGPLQRDWIEVENMSPRLFQHYTEQTSENDADETLSDKLQSISVSWSPLCFPESFDPFSVIAVGSKAGTITLWSYKNGLDHILTMQPHVSWVITSSWSRWLDLGQDQYASSFVTASDDGSVYMWRVIISLIPVISSGIENIKIQASVTLHATLSQADNRPASIMKWYECNNTGEKLAIVKGLKIYIWASNGSPLINTDLDPPKMFKIPISRGIIAIIWNYDGSQLYIFNNEGNNLTINVSGTKIDVNESTTKYINDVLATKWQLQYEDNEDEDEYEEFDDESQNDDTLLSEVEPIYFGADGSGNSLFFAVLFALETTDALYITDKYEVSYVTFCPSEEQSNNELIPSLIMKLKDMLEDAYILERKSTNYLMWDLLEYCDLENESDKNDSLLHQMDKACWDCYHKYATSSSISGLTEFSLIGIIMKWKNVLYRNRSINALRLLMHIYSNTMVSINHTKIDSTYICIKYGKYLSKHLEAPLDVQSQRNPAFEDCLKKIENYFLKQVLSTIVDCIKCGIAINNGHDQLFVVYWCDWILLYFNDDNELLKLAKFLYEYLSTLQELSGSFKTEKAWISQLLSSKKSKIINKAPTRASCPACQSNVSFMRGPTGQCTKGHIWDLCSITLNVVEDRNVRSCINCNRKILAFSDSRNPVGEQSVIVKAIFESCEKCFYCGGNFIFRQT</sequence>
<dbReference type="GO" id="GO:0006384">
    <property type="term" value="P:transcription initiation at RNA polymerase III promoter"/>
    <property type="evidence" value="ECO:0007669"/>
    <property type="project" value="InterPro"/>
</dbReference>
<evidence type="ECO:0000259" key="1">
    <source>
        <dbReference type="Pfam" id="PF12657"/>
    </source>
</evidence>
<dbReference type="Proteomes" id="UP000439903">
    <property type="component" value="Unassembled WGS sequence"/>
</dbReference>
<dbReference type="GO" id="GO:0004402">
    <property type="term" value="F:histone acetyltransferase activity"/>
    <property type="evidence" value="ECO:0007669"/>
    <property type="project" value="InterPro"/>
</dbReference>
<gene>
    <name evidence="3" type="ORF">F8M41_008284</name>
</gene>
<dbReference type="InterPro" id="IPR024761">
    <property type="entry name" value="TFIIIC_delta_N"/>
</dbReference>
<dbReference type="SUPFAM" id="SSF50978">
    <property type="entry name" value="WD40 repeat-like"/>
    <property type="match status" value="1"/>
</dbReference>